<dbReference type="PANTHER" id="PTHR34861">
    <property type="match status" value="1"/>
</dbReference>
<dbReference type="Pfam" id="PF04199">
    <property type="entry name" value="Cyclase"/>
    <property type="match status" value="1"/>
</dbReference>
<dbReference type="GO" id="GO:0019441">
    <property type="term" value="P:L-tryptophan catabolic process to kynurenine"/>
    <property type="evidence" value="ECO:0007669"/>
    <property type="project" value="InterPro"/>
</dbReference>
<gene>
    <name evidence="1" type="ORF">ABEG18_16975</name>
</gene>
<dbReference type="Gene3D" id="3.50.30.50">
    <property type="entry name" value="Putative cyclase"/>
    <property type="match status" value="1"/>
</dbReference>
<dbReference type="AlphaFoldDB" id="A0AAU7JB79"/>
<proteinExistence type="predicted"/>
<organism evidence="1">
    <name type="scientific">Alsobacter sp. KACC 23698</name>
    <dbReference type="NCBI Taxonomy" id="3149229"/>
    <lineage>
        <taxon>Bacteria</taxon>
        <taxon>Pseudomonadati</taxon>
        <taxon>Pseudomonadota</taxon>
        <taxon>Alphaproteobacteria</taxon>
        <taxon>Hyphomicrobiales</taxon>
        <taxon>Alsobacteraceae</taxon>
        <taxon>Alsobacter</taxon>
    </lineage>
</organism>
<accession>A0AAU7JB79</accession>
<dbReference type="InterPro" id="IPR007325">
    <property type="entry name" value="KFase/CYL"/>
</dbReference>
<reference evidence="1" key="1">
    <citation type="submission" date="2024-05" db="EMBL/GenBank/DDBJ databases">
        <authorList>
            <person name="Kim S."/>
            <person name="Heo J."/>
            <person name="Choi H."/>
            <person name="Choi Y."/>
            <person name="Kwon S.-W."/>
            <person name="Kim Y."/>
        </authorList>
    </citation>
    <scope>NUCLEOTIDE SEQUENCE</scope>
    <source>
        <strain evidence="1">KACC 23698</strain>
    </source>
</reference>
<name>A0AAU7JB79_9HYPH</name>
<dbReference type="SUPFAM" id="SSF102198">
    <property type="entry name" value="Putative cyclase"/>
    <property type="match status" value="1"/>
</dbReference>
<dbReference type="GO" id="GO:0004061">
    <property type="term" value="F:arylformamidase activity"/>
    <property type="evidence" value="ECO:0007669"/>
    <property type="project" value="InterPro"/>
</dbReference>
<dbReference type="PANTHER" id="PTHR34861:SF10">
    <property type="entry name" value="CYCLASE"/>
    <property type="match status" value="1"/>
</dbReference>
<dbReference type="EMBL" id="CP157484">
    <property type="protein sequence ID" value="XBO37414.1"/>
    <property type="molecule type" value="Genomic_DNA"/>
</dbReference>
<dbReference type="EC" id="3.5.-.-" evidence="1"/>
<protein>
    <submittedName>
        <fullName evidence="1">Cyclase family protein</fullName>
        <ecNumber evidence="1">3.5.-.-</ecNumber>
    </submittedName>
</protein>
<sequence>MPKPVNREAIDRAAKELSNWGRWGADDQIGTLNNIEPSDIVAAAGLIRKGKVFSLGLSLKEPIQSGLFGGRWNPIHTMLATGTDAAAGNQDEPFPYLRYADDAINMPCQASTQWDALCHIFNGDKMYNGFDAKLVDARGAKKLGIENVRDKMVGRGVLLDMARWKGVASLEDGYAITNDDMDGCAKAQGVQIRKGDFVIVRTGHQERCLAQKDWTGYAGGDAPGFAFETAYWIRQHDIAAICSDTWGCEVRPNETRDANQPWHWVVIPAIGVSMGEIFYLKEIAEDCAQDKVYEFFFVAPPLHLPGGAGSPINPQAIK</sequence>
<keyword evidence="1" id="KW-0378">Hydrolase</keyword>
<evidence type="ECO:0000313" key="1">
    <source>
        <dbReference type="EMBL" id="XBO37414.1"/>
    </source>
</evidence>
<dbReference type="InterPro" id="IPR037175">
    <property type="entry name" value="KFase_sf"/>
</dbReference>
<dbReference type="RefSeq" id="WP_406854235.1">
    <property type="nucleotide sequence ID" value="NZ_CP157484.1"/>
</dbReference>